<dbReference type="InterPro" id="IPR039421">
    <property type="entry name" value="Type_1_exporter"/>
</dbReference>
<protein>
    <recommendedName>
        <fullName evidence="10">Fatty acid ABC transporter ATP-binding/permease protein</fullName>
    </recommendedName>
</protein>
<dbReference type="GO" id="GO:0005524">
    <property type="term" value="F:ATP binding"/>
    <property type="evidence" value="ECO:0007669"/>
    <property type="project" value="UniProtKB-KW"/>
</dbReference>
<feature type="transmembrane region" description="Helical" evidence="11">
    <location>
        <begin position="34"/>
        <end position="55"/>
    </location>
</feature>
<evidence type="ECO:0000256" key="3">
    <source>
        <dbReference type="ARBA" id="ARBA00022692"/>
    </source>
</evidence>
<keyword evidence="5 14" id="KW-0067">ATP-binding</keyword>
<comment type="subcellular location">
    <subcellularLocation>
        <location evidence="1">Cell membrane</location>
        <topology evidence="1">Multi-pass membrane protein</topology>
    </subcellularLocation>
</comment>
<dbReference type="InterPro" id="IPR017871">
    <property type="entry name" value="ABC_transporter-like_CS"/>
</dbReference>
<evidence type="ECO:0000256" key="4">
    <source>
        <dbReference type="ARBA" id="ARBA00022741"/>
    </source>
</evidence>
<dbReference type="PANTHER" id="PTHR43394">
    <property type="entry name" value="ATP-DEPENDENT PERMEASE MDL1, MITOCHONDRIAL"/>
    <property type="match status" value="1"/>
</dbReference>
<sequence>MSPHHGARAIEKSENFGGTMKRLVRMLRPARMKIALIIVLTAIAVVLQVVGPALLGRATDVIYTGVLGRVLADLPQGLTTEQTVELLEEQGRGELANMVGRADVTPSIGIDFSSLGRILLLVAAIYVISAVFQFVAGWIIRIVVQNLGWELRAKAQAKIDRVPLSYIDRRSRGDLLSRVTNDVDNITQTLMQTMNSIFQNLLTIIGIVAMMFIISWQLALLTFLVVPGGILLATRVMKKAQPHFRDQWKLTGEVSGTVEEAFTGHEVVTAFGLQEVFTEEFDERNEKLRHASFMAQFISGLMQPAMNLVSNLGYIIVAVVGGIQVASGTITLGAVQAFVQYSRQFTQPLGQLASMANLLQSGAASAERIFAYLDADEMEPDAAGTLSSPTRGEVEFRDVRFSYEEDSPVITGLSLHAKPGQTVAIVGPTGAGKTTLVNLLLRFYEIDSGQILIDGVDISTISKEALRANMGMVLQDTWLFEGTIAENIAFAKDDATDEEILAAARAASVDRLAGQLPQGLDTIVDDEGETISVGEKQLITIARAYLADPEILILDEATSSVDTRTEMLVQDAMANLKTGRTSFVIAHRLSTIRDADLIVVMEDGDVVEQGTHDELIAREGAYSRLYQAQFENREPAERQR</sequence>
<gene>
    <name evidence="14" type="ORF">EJO69_00765</name>
</gene>
<dbReference type="AlphaFoldDB" id="A0A3Q8WSF6"/>
<comment type="similarity">
    <text evidence="9">Belongs to the ABC transporter superfamily. Lipid exporter (TC 3.A.1.106) family.</text>
</comment>
<dbReference type="Gene3D" id="1.20.1560.10">
    <property type="entry name" value="ABC transporter type 1, transmembrane domain"/>
    <property type="match status" value="1"/>
</dbReference>
<feature type="transmembrane region" description="Helical" evidence="11">
    <location>
        <begin position="197"/>
        <end position="214"/>
    </location>
</feature>
<dbReference type="PANTHER" id="PTHR43394:SF1">
    <property type="entry name" value="ATP-BINDING CASSETTE SUB-FAMILY B MEMBER 10, MITOCHONDRIAL"/>
    <property type="match status" value="1"/>
</dbReference>
<name>A0A3Q8WSF6_9ACTO</name>
<dbReference type="SUPFAM" id="SSF90123">
    <property type="entry name" value="ABC transporter transmembrane region"/>
    <property type="match status" value="1"/>
</dbReference>
<feature type="transmembrane region" description="Helical" evidence="11">
    <location>
        <begin position="220"/>
        <end position="237"/>
    </location>
</feature>
<evidence type="ECO:0000256" key="9">
    <source>
        <dbReference type="ARBA" id="ARBA00061644"/>
    </source>
</evidence>
<dbReference type="InterPro" id="IPR003439">
    <property type="entry name" value="ABC_transporter-like_ATP-bd"/>
</dbReference>
<dbReference type="InterPro" id="IPR003593">
    <property type="entry name" value="AAA+_ATPase"/>
</dbReference>
<dbReference type="CDD" id="cd18547">
    <property type="entry name" value="ABC_6TM_Tm288_like"/>
    <property type="match status" value="1"/>
</dbReference>
<keyword evidence="2" id="KW-0813">Transport</keyword>
<keyword evidence="7 11" id="KW-0472">Membrane</keyword>
<proteinExistence type="inferred from homology"/>
<dbReference type="RefSeq" id="WP_126037908.1">
    <property type="nucleotide sequence ID" value="NZ_CP034438.1"/>
</dbReference>
<dbReference type="SUPFAM" id="SSF52540">
    <property type="entry name" value="P-loop containing nucleoside triphosphate hydrolases"/>
    <property type="match status" value="1"/>
</dbReference>
<feature type="transmembrane region" description="Helical" evidence="11">
    <location>
        <begin position="312"/>
        <end position="339"/>
    </location>
</feature>
<evidence type="ECO:0000259" key="13">
    <source>
        <dbReference type="PROSITE" id="PS50929"/>
    </source>
</evidence>
<dbReference type="PROSITE" id="PS00211">
    <property type="entry name" value="ABC_TRANSPORTER_1"/>
    <property type="match status" value="1"/>
</dbReference>
<keyword evidence="3 11" id="KW-0812">Transmembrane</keyword>
<evidence type="ECO:0000313" key="14">
    <source>
        <dbReference type="EMBL" id="AZN28994.1"/>
    </source>
</evidence>
<dbReference type="Gene3D" id="3.40.50.300">
    <property type="entry name" value="P-loop containing nucleotide triphosphate hydrolases"/>
    <property type="match status" value="1"/>
</dbReference>
<feature type="domain" description="ABC transmembrane type-1" evidence="13">
    <location>
        <begin position="35"/>
        <end position="361"/>
    </location>
</feature>
<dbReference type="OrthoDB" id="9806127at2"/>
<dbReference type="CDD" id="cd03254">
    <property type="entry name" value="ABCC_Glucan_exporter_like"/>
    <property type="match status" value="1"/>
</dbReference>
<feature type="domain" description="ABC transporter" evidence="12">
    <location>
        <begin position="394"/>
        <end position="628"/>
    </location>
</feature>
<evidence type="ECO:0000256" key="7">
    <source>
        <dbReference type="ARBA" id="ARBA00023136"/>
    </source>
</evidence>
<dbReference type="PROSITE" id="PS50893">
    <property type="entry name" value="ABC_TRANSPORTER_2"/>
    <property type="match status" value="1"/>
</dbReference>
<dbReference type="KEGG" id="fsl:EJO69_00765"/>
<keyword evidence="4" id="KW-0547">Nucleotide-binding</keyword>
<dbReference type="Pfam" id="PF00664">
    <property type="entry name" value="ABC_membrane"/>
    <property type="match status" value="1"/>
</dbReference>
<evidence type="ECO:0000256" key="6">
    <source>
        <dbReference type="ARBA" id="ARBA00022989"/>
    </source>
</evidence>
<dbReference type="FunFam" id="3.40.50.300:FF:000287">
    <property type="entry name" value="Multidrug ABC transporter ATP-binding protein"/>
    <property type="match status" value="1"/>
</dbReference>
<dbReference type="InterPro" id="IPR027417">
    <property type="entry name" value="P-loop_NTPase"/>
</dbReference>
<evidence type="ECO:0000256" key="8">
    <source>
        <dbReference type="ARBA" id="ARBA00055053"/>
    </source>
</evidence>
<evidence type="ECO:0000256" key="10">
    <source>
        <dbReference type="ARBA" id="ARBA00071747"/>
    </source>
</evidence>
<evidence type="ECO:0000256" key="11">
    <source>
        <dbReference type="SAM" id="Phobius"/>
    </source>
</evidence>
<comment type="function">
    <text evidence="8">ABC transporter involved in fatty acid import. Transmembrane domains (TMD) form a pore in the membrane and the ATP-binding domain (NBD) is responsible for energy generation.</text>
</comment>
<evidence type="ECO:0000256" key="5">
    <source>
        <dbReference type="ARBA" id="ARBA00022840"/>
    </source>
</evidence>
<keyword evidence="6 11" id="KW-1133">Transmembrane helix</keyword>
<feature type="transmembrane region" description="Helical" evidence="11">
    <location>
        <begin position="118"/>
        <end position="144"/>
    </location>
</feature>
<dbReference type="GO" id="GO:0005886">
    <property type="term" value="C:plasma membrane"/>
    <property type="evidence" value="ECO:0007669"/>
    <property type="project" value="UniProtKB-SubCell"/>
</dbReference>
<dbReference type="GO" id="GO:0015421">
    <property type="term" value="F:ABC-type oligopeptide transporter activity"/>
    <property type="evidence" value="ECO:0007669"/>
    <property type="project" value="TreeGrafter"/>
</dbReference>
<accession>A0A3Q8WSF6</accession>
<dbReference type="PROSITE" id="PS50929">
    <property type="entry name" value="ABC_TM1F"/>
    <property type="match status" value="1"/>
</dbReference>
<evidence type="ECO:0000259" key="12">
    <source>
        <dbReference type="PROSITE" id="PS50893"/>
    </source>
</evidence>
<reference evidence="14 15" key="1">
    <citation type="submission" date="2018-12" db="EMBL/GenBank/DDBJ databases">
        <title>Complete genome sequence of Flaviflexus salsibiostraticola KCTC 33148.</title>
        <authorList>
            <person name="Bae J.-W."/>
        </authorList>
    </citation>
    <scope>NUCLEOTIDE SEQUENCE [LARGE SCALE GENOMIC DNA]</scope>
    <source>
        <strain evidence="14 15">KCTC 33148</strain>
    </source>
</reference>
<dbReference type="GO" id="GO:0016887">
    <property type="term" value="F:ATP hydrolysis activity"/>
    <property type="evidence" value="ECO:0007669"/>
    <property type="project" value="InterPro"/>
</dbReference>
<dbReference type="InterPro" id="IPR036640">
    <property type="entry name" value="ABC1_TM_sf"/>
</dbReference>
<dbReference type="SMART" id="SM00382">
    <property type="entry name" value="AAA"/>
    <property type="match status" value="1"/>
</dbReference>
<organism evidence="14 15">
    <name type="scientific">Flaviflexus salsibiostraticola</name>
    <dbReference type="NCBI Taxonomy" id="1282737"/>
    <lineage>
        <taxon>Bacteria</taxon>
        <taxon>Bacillati</taxon>
        <taxon>Actinomycetota</taxon>
        <taxon>Actinomycetes</taxon>
        <taxon>Actinomycetales</taxon>
        <taxon>Actinomycetaceae</taxon>
        <taxon>Flaviflexus</taxon>
    </lineage>
</organism>
<dbReference type="Proteomes" id="UP000270021">
    <property type="component" value="Chromosome"/>
</dbReference>
<evidence type="ECO:0000313" key="15">
    <source>
        <dbReference type="Proteomes" id="UP000270021"/>
    </source>
</evidence>
<keyword evidence="15" id="KW-1185">Reference proteome</keyword>
<dbReference type="Pfam" id="PF00005">
    <property type="entry name" value="ABC_tran"/>
    <property type="match status" value="1"/>
</dbReference>
<evidence type="ECO:0000256" key="1">
    <source>
        <dbReference type="ARBA" id="ARBA00004651"/>
    </source>
</evidence>
<dbReference type="InterPro" id="IPR011527">
    <property type="entry name" value="ABC1_TM_dom"/>
</dbReference>
<dbReference type="EMBL" id="CP034438">
    <property type="protein sequence ID" value="AZN28994.1"/>
    <property type="molecule type" value="Genomic_DNA"/>
</dbReference>
<evidence type="ECO:0000256" key="2">
    <source>
        <dbReference type="ARBA" id="ARBA00022448"/>
    </source>
</evidence>